<evidence type="ECO:0000256" key="3">
    <source>
        <dbReference type="SAM" id="MobiDB-lite"/>
    </source>
</evidence>
<dbReference type="Pfam" id="PF02735">
    <property type="entry name" value="Ku"/>
    <property type="match status" value="1"/>
</dbReference>
<dbReference type="GO" id="GO:0006310">
    <property type="term" value="P:DNA recombination"/>
    <property type="evidence" value="ECO:0007669"/>
    <property type="project" value="UniProtKB-KW"/>
</dbReference>
<keyword evidence="2" id="KW-0233">DNA recombination</keyword>
<dbReference type="GO" id="GO:0006303">
    <property type="term" value="P:double-strand break repair via nonhomologous end joining"/>
    <property type="evidence" value="ECO:0007669"/>
    <property type="project" value="UniProtKB-UniRule"/>
</dbReference>
<proteinExistence type="inferred from homology"/>
<comment type="similarity">
    <text evidence="2">Belongs to the prokaryotic Ku family.</text>
</comment>
<dbReference type="NCBIfam" id="TIGR02772">
    <property type="entry name" value="Ku_bact"/>
    <property type="match status" value="1"/>
</dbReference>
<evidence type="ECO:0000313" key="5">
    <source>
        <dbReference type="EMBL" id="PTE23122.1"/>
    </source>
</evidence>
<evidence type="ECO:0000259" key="4">
    <source>
        <dbReference type="SMART" id="SM00559"/>
    </source>
</evidence>
<dbReference type="CDD" id="cd00789">
    <property type="entry name" value="KU_like"/>
    <property type="match status" value="1"/>
</dbReference>
<dbReference type="OrthoDB" id="9780854at2"/>
<name>A0A2T4JYX2_9RHOB</name>
<gene>
    <name evidence="2" type="primary">ku</name>
    <name evidence="5" type="ORF">C5F48_03350</name>
</gene>
<keyword evidence="2" id="KW-0234">DNA repair</keyword>
<evidence type="ECO:0000256" key="2">
    <source>
        <dbReference type="HAMAP-Rule" id="MF_01875"/>
    </source>
</evidence>
<dbReference type="InterPro" id="IPR009187">
    <property type="entry name" value="Prok_Ku"/>
</dbReference>
<dbReference type="AlphaFoldDB" id="A0A2T4JYX2"/>
<feature type="compositionally biased region" description="Basic residues" evidence="3">
    <location>
        <begin position="258"/>
        <end position="279"/>
    </location>
</feature>
<dbReference type="InterPro" id="IPR006164">
    <property type="entry name" value="DNA_bd_Ku70/Ku80"/>
</dbReference>
<feature type="region of interest" description="Disordered" evidence="3">
    <location>
        <begin position="229"/>
        <end position="279"/>
    </location>
</feature>
<evidence type="ECO:0000313" key="6">
    <source>
        <dbReference type="Proteomes" id="UP000241010"/>
    </source>
</evidence>
<comment type="caution">
    <text evidence="5">The sequence shown here is derived from an EMBL/GenBank/DDBJ whole genome shotgun (WGS) entry which is preliminary data.</text>
</comment>
<dbReference type="GO" id="GO:0003690">
    <property type="term" value="F:double-stranded DNA binding"/>
    <property type="evidence" value="ECO:0007669"/>
    <property type="project" value="UniProtKB-UniRule"/>
</dbReference>
<evidence type="ECO:0000256" key="1">
    <source>
        <dbReference type="ARBA" id="ARBA00023125"/>
    </source>
</evidence>
<organism evidence="5 6">
    <name type="scientific">Cereibacter changlensis JA139</name>
    <dbReference type="NCBI Taxonomy" id="1188249"/>
    <lineage>
        <taxon>Bacteria</taxon>
        <taxon>Pseudomonadati</taxon>
        <taxon>Pseudomonadota</taxon>
        <taxon>Alphaproteobacteria</taxon>
        <taxon>Rhodobacterales</taxon>
        <taxon>Paracoccaceae</taxon>
        <taxon>Cereibacter</taxon>
    </lineage>
</organism>
<keyword evidence="2" id="KW-0227">DNA damage</keyword>
<dbReference type="PIRSF" id="PIRSF006493">
    <property type="entry name" value="Prok_Ku"/>
    <property type="match status" value="1"/>
</dbReference>
<dbReference type="HAMAP" id="MF_01875">
    <property type="entry name" value="Prokaryotic_Ku"/>
    <property type="match status" value="1"/>
</dbReference>
<comment type="subunit">
    <text evidence="2">Homodimer. Interacts with LigD.</text>
</comment>
<dbReference type="SUPFAM" id="SSF100939">
    <property type="entry name" value="SPOC domain-like"/>
    <property type="match status" value="1"/>
</dbReference>
<dbReference type="PANTHER" id="PTHR41251">
    <property type="entry name" value="NON-HOMOLOGOUS END JOINING PROTEIN KU"/>
    <property type="match status" value="1"/>
</dbReference>
<dbReference type="InterPro" id="IPR016194">
    <property type="entry name" value="SPOC-like_C_dom_sf"/>
</dbReference>
<dbReference type="Proteomes" id="UP000241010">
    <property type="component" value="Unassembled WGS sequence"/>
</dbReference>
<reference evidence="5 6" key="1">
    <citation type="submission" date="2018-03" db="EMBL/GenBank/DDBJ databases">
        <title>Cereibacter changlensis.</title>
        <authorList>
            <person name="Meyer T.E."/>
            <person name="Miller S."/>
            <person name="Lodha T."/>
            <person name="Gandham S."/>
            <person name="Chintalapati S."/>
            <person name="Chintalapati V.R."/>
        </authorList>
    </citation>
    <scope>NUCLEOTIDE SEQUENCE [LARGE SCALE GENOMIC DNA]</scope>
    <source>
        <strain evidence="5 6">JA139</strain>
    </source>
</reference>
<keyword evidence="6" id="KW-1185">Reference proteome</keyword>
<dbReference type="PANTHER" id="PTHR41251:SF1">
    <property type="entry name" value="NON-HOMOLOGOUS END JOINING PROTEIN KU"/>
    <property type="match status" value="1"/>
</dbReference>
<feature type="domain" description="Ku" evidence="4">
    <location>
        <begin position="54"/>
        <end position="184"/>
    </location>
</feature>
<keyword evidence="1 2" id="KW-0238">DNA-binding</keyword>
<comment type="function">
    <text evidence="2">With LigD forms a non-homologous end joining (NHEJ) DNA repair enzyme, which repairs dsDNA breaks with reduced fidelity. Binds linear dsDNA with 5'- and 3'- overhangs but not closed circular dsDNA nor ssDNA. Recruits and stimulates the ligase activity of LigD.</text>
</comment>
<dbReference type="Gene3D" id="2.40.290.10">
    <property type="match status" value="1"/>
</dbReference>
<dbReference type="RefSeq" id="WP_107662492.1">
    <property type="nucleotide sequence ID" value="NZ_PZKG01000009.1"/>
</dbReference>
<accession>A0A2T4JYX2</accession>
<protein>
    <recommendedName>
        <fullName evidence="2">Non-homologous end joining protein Ku</fullName>
    </recommendedName>
</protein>
<dbReference type="SMART" id="SM00559">
    <property type="entry name" value="Ku78"/>
    <property type="match status" value="1"/>
</dbReference>
<dbReference type="EMBL" id="PZKG01000009">
    <property type="protein sequence ID" value="PTE23122.1"/>
    <property type="molecule type" value="Genomic_DNA"/>
</dbReference>
<sequence>MPRAIWKGYLKVGELVCPVALYAAASTAERVSFHTINRKTGHRVHRDFVDSESGKPVAREDQAKGYEVAADEYILLTPEDIAGAIPESDKTLAVQSFIGCAAVDAVYFDKPYYIGPADPEAEESFVLLREGMRAKKVAALAQTVLFRRLRTLLIRPHDDGLVGTTLNFDYEVRSAEEAFAEAPKMKIKGEMLDLAKHIIQTKAGTFDPTGFDDRYDAALAELVQAKLEGRKLTPKPAPKASEPGDLLAALRESAGKKTPARKAAKPKAKPAAAARRKAG</sequence>